<sequence>MRFTNAIVAAGVAAALMSGCAKAPDQDVEKAKKAVETAQAGEAGKYAPVEFSAASDAIKAALAEIEKQKAKFVLGRNYEAAKKSLASAMQSAEAALTAAAANKEAMKAEVAALIKKQEAKIAEAKAALNKVSKNKKMKDAAEKLESAVNDLENGLASLKASFENGEIASVKEQIVAAVGRAESLIKEMAEPAKAAKTEKPKKKK</sequence>
<feature type="signal peptide" evidence="2">
    <location>
        <begin position="1"/>
        <end position="23"/>
    </location>
</feature>
<evidence type="ECO:0000256" key="1">
    <source>
        <dbReference type="SAM" id="Coils"/>
    </source>
</evidence>
<dbReference type="PROSITE" id="PS51257">
    <property type="entry name" value="PROKAR_LIPOPROTEIN"/>
    <property type="match status" value="1"/>
</dbReference>
<keyword evidence="2" id="KW-0732">Signal</keyword>
<accession>A0A1F7FGJ6</accession>
<dbReference type="Proteomes" id="UP000179243">
    <property type="component" value="Unassembled WGS sequence"/>
</dbReference>
<evidence type="ECO:0000313" key="4">
    <source>
        <dbReference type="Proteomes" id="UP000179243"/>
    </source>
</evidence>
<evidence type="ECO:0000313" key="3">
    <source>
        <dbReference type="EMBL" id="OGK05721.1"/>
    </source>
</evidence>
<feature type="coiled-coil region" evidence="1">
    <location>
        <begin position="89"/>
        <end position="161"/>
    </location>
</feature>
<dbReference type="EMBL" id="MFYX01000050">
    <property type="protein sequence ID" value="OGK05721.1"/>
    <property type="molecule type" value="Genomic_DNA"/>
</dbReference>
<gene>
    <name evidence="3" type="ORF">A2519_03990</name>
</gene>
<reference evidence="3 4" key="1">
    <citation type="journal article" date="2016" name="Nat. Commun.">
        <title>Thousands of microbial genomes shed light on interconnected biogeochemical processes in an aquifer system.</title>
        <authorList>
            <person name="Anantharaman K."/>
            <person name="Brown C.T."/>
            <person name="Hug L.A."/>
            <person name="Sharon I."/>
            <person name="Castelle C.J."/>
            <person name="Probst A.J."/>
            <person name="Thomas B.C."/>
            <person name="Singh A."/>
            <person name="Wilkins M.J."/>
            <person name="Karaoz U."/>
            <person name="Brodie E.L."/>
            <person name="Williams K.H."/>
            <person name="Hubbard S.S."/>
            <person name="Banfield J.F."/>
        </authorList>
    </citation>
    <scope>NUCLEOTIDE SEQUENCE [LARGE SCALE GENOMIC DNA]</scope>
</reference>
<organism evidence="3 4">
    <name type="scientific">Candidatus Raymondbacteria bacterium RIFOXYD12_FULL_49_13</name>
    <dbReference type="NCBI Taxonomy" id="1817890"/>
    <lineage>
        <taxon>Bacteria</taxon>
        <taxon>Raymondiibacteriota</taxon>
    </lineage>
</organism>
<name>A0A1F7FGJ6_UNCRA</name>
<keyword evidence="1" id="KW-0175">Coiled coil</keyword>
<comment type="caution">
    <text evidence="3">The sequence shown here is derived from an EMBL/GenBank/DDBJ whole genome shotgun (WGS) entry which is preliminary data.</text>
</comment>
<evidence type="ECO:0008006" key="5">
    <source>
        <dbReference type="Google" id="ProtNLM"/>
    </source>
</evidence>
<dbReference type="AlphaFoldDB" id="A0A1F7FGJ6"/>
<protein>
    <recommendedName>
        <fullName evidence="5">DUF4398 domain-containing protein</fullName>
    </recommendedName>
</protein>
<feature type="chain" id="PRO_5009528702" description="DUF4398 domain-containing protein" evidence="2">
    <location>
        <begin position="24"/>
        <end position="204"/>
    </location>
</feature>
<evidence type="ECO:0000256" key="2">
    <source>
        <dbReference type="SAM" id="SignalP"/>
    </source>
</evidence>
<proteinExistence type="predicted"/>